<dbReference type="RefSeq" id="WP_369084757.1">
    <property type="nucleotide sequence ID" value="NZ_JBFSHR010000048.1"/>
</dbReference>
<evidence type="ECO:0000313" key="2">
    <source>
        <dbReference type="Proteomes" id="UP001560267"/>
    </source>
</evidence>
<keyword evidence="2" id="KW-1185">Reference proteome</keyword>
<reference evidence="1 2" key="1">
    <citation type="submission" date="2024-07" db="EMBL/GenBank/DDBJ databases">
        <title>Draft Genome Sequence of Ferrimicrobium acidiphilum Strain YE2023, Isolated from a Pulp of Bioleach Reactor.</title>
        <authorList>
            <person name="Elkina Y.A."/>
            <person name="Bulaeva A.G."/>
            <person name="Beletsky A.V."/>
            <person name="Mardanov A.V."/>
        </authorList>
    </citation>
    <scope>NUCLEOTIDE SEQUENCE [LARGE SCALE GENOMIC DNA]</scope>
    <source>
        <strain evidence="1 2">YE2023</strain>
    </source>
</reference>
<organism evidence="1 2">
    <name type="scientific">Ferrimicrobium acidiphilum</name>
    <dbReference type="NCBI Taxonomy" id="121039"/>
    <lineage>
        <taxon>Bacteria</taxon>
        <taxon>Bacillati</taxon>
        <taxon>Actinomycetota</taxon>
        <taxon>Acidimicrobiia</taxon>
        <taxon>Acidimicrobiales</taxon>
        <taxon>Acidimicrobiaceae</taxon>
        <taxon>Ferrimicrobium</taxon>
    </lineage>
</organism>
<dbReference type="Proteomes" id="UP001560267">
    <property type="component" value="Unassembled WGS sequence"/>
</dbReference>
<gene>
    <name evidence="1" type="ORF">AB6A68_11020</name>
</gene>
<comment type="caution">
    <text evidence="1">The sequence shown here is derived from an EMBL/GenBank/DDBJ whole genome shotgun (WGS) entry which is preliminary data.</text>
</comment>
<name>A0ABV3Y474_9ACTN</name>
<protein>
    <submittedName>
        <fullName evidence="1">Uncharacterized protein</fullName>
    </submittedName>
</protein>
<proteinExistence type="predicted"/>
<evidence type="ECO:0000313" key="1">
    <source>
        <dbReference type="EMBL" id="MEX6430358.1"/>
    </source>
</evidence>
<sequence>MAVKTVWPIHHQCGHDQDHDLSEKRASERAGFARWLAGRDCAECWRMSRETKETRATSQARFTEHGGHRAHRITLWERRSGMPCLEGSDKAIEWARRVRFDLLTAAYACVDIEDGFVASVEEPARSVTSASWWIDQRDADPESLSELVLDVAGDCVTNTGSGSPC</sequence>
<accession>A0ABV3Y474</accession>
<dbReference type="EMBL" id="JBFSHR010000048">
    <property type="protein sequence ID" value="MEX6430358.1"/>
    <property type="molecule type" value="Genomic_DNA"/>
</dbReference>